<sequence length="124" mass="13017">MSPTPRPAVAGIRGPAAYIPIMLLPPSPIVARPRGTPPVLICRKCLSRVDDGKALKQALKSELKQRSQSRGVKRPRVVMTGCFGICPKRAVVTASAATLGRGEYVLVKDAGQAEEAAGVLMGEG</sequence>
<name>A0A7W8DYP6_9BRAD</name>
<gene>
    <name evidence="1" type="ORF">HNR60_001812</name>
</gene>
<accession>A0A7W8DYP6</accession>
<protein>
    <submittedName>
        <fullName evidence="1">Putative metal-binding protein</fullName>
    </submittedName>
</protein>
<proteinExistence type="predicted"/>
<evidence type="ECO:0000313" key="2">
    <source>
        <dbReference type="Proteomes" id="UP000542353"/>
    </source>
</evidence>
<reference evidence="1 2" key="1">
    <citation type="submission" date="2020-08" db="EMBL/GenBank/DDBJ databases">
        <title>Genomic Encyclopedia of Type Strains, Phase IV (KMG-IV): sequencing the most valuable type-strain genomes for metagenomic binning, comparative biology and taxonomic classification.</title>
        <authorList>
            <person name="Goeker M."/>
        </authorList>
    </citation>
    <scope>NUCLEOTIDE SEQUENCE [LARGE SCALE GENOMIC DNA]</scope>
    <source>
        <strain evidence="1 2">DSM 12706</strain>
    </source>
</reference>
<dbReference type="Proteomes" id="UP000542353">
    <property type="component" value="Unassembled WGS sequence"/>
</dbReference>
<comment type="caution">
    <text evidence="1">The sequence shown here is derived from an EMBL/GenBank/DDBJ whole genome shotgun (WGS) entry which is preliminary data.</text>
</comment>
<evidence type="ECO:0000313" key="1">
    <source>
        <dbReference type="EMBL" id="MBB5047060.1"/>
    </source>
</evidence>
<dbReference type="EMBL" id="JACHIH010000008">
    <property type="protein sequence ID" value="MBB5047060.1"/>
    <property type="molecule type" value="Genomic_DNA"/>
</dbReference>
<dbReference type="RefSeq" id="WP_430694897.1">
    <property type="nucleotide sequence ID" value="NZ_JACHIH010000008.1"/>
</dbReference>
<organism evidence="1 2">
    <name type="scientific">Rhodopseudomonas rhenobacensis</name>
    <dbReference type="NCBI Taxonomy" id="87461"/>
    <lineage>
        <taxon>Bacteria</taxon>
        <taxon>Pseudomonadati</taxon>
        <taxon>Pseudomonadota</taxon>
        <taxon>Alphaproteobacteria</taxon>
        <taxon>Hyphomicrobiales</taxon>
        <taxon>Nitrobacteraceae</taxon>
        <taxon>Rhodopseudomonas</taxon>
    </lineage>
</organism>
<dbReference type="AlphaFoldDB" id="A0A7W8DYP6"/>
<keyword evidence="2" id="KW-1185">Reference proteome</keyword>